<dbReference type="InterPro" id="IPR051011">
    <property type="entry name" value="Metal_resp_trans_reg"/>
</dbReference>
<reference evidence="5 6" key="1">
    <citation type="submission" date="2020-02" db="EMBL/GenBank/DDBJ databases">
        <title>Acidophilic actinobacteria isolated from forest soil.</title>
        <authorList>
            <person name="Golinska P."/>
        </authorList>
    </citation>
    <scope>NUCLEOTIDE SEQUENCE [LARGE SCALE GENOMIC DNA]</scope>
    <source>
        <strain evidence="5 6">NL8</strain>
    </source>
</reference>
<evidence type="ECO:0000256" key="3">
    <source>
        <dbReference type="ARBA" id="ARBA00023163"/>
    </source>
</evidence>
<dbReference type="NCBIfam" id="NF033788">
    <property type="entry name" value="HTH_metalloreg"/>
    <property type="match status" value="1"/>
</dbReference>
<evidence type="ECO:0000256" key="1">
    <source>
        <dbReference type="ARBA" id="ARBA00023015"/>
    </source>
</evidence>
<dbReference type="InterPro" id="IPR036388">
    <property type="entry name" value="WH-like_DNA-bd_sf"/>
</dbReference>
<dbReference type="Proteomes" id="UP000730482">
    <property type="component" value="Unassembled WGS sequence"/>
</dbReference>
<organism evidence="5 6">
    <name type="scientific">Catenulispora pinistramenti</name>
    <dbReference type="NCBI Taxonomy" id="2705254"/>
    <lineage>
        <taxon>Bacteria</taxon>
        <taxon>Bacillati</taxon>
        <taxon>Actinomycetota</taxon>
        <taxon>Actinomycetes</taxon>
        <taxon>Catenulisporales</taxon>
        <taxon>Catenulisporaceae</taxon>
        <taxon>Catenulispora</taxon>
    </lineage>
</organism>
<dbReference type="CDD" id="cd00090">
    <property type="entry name" value="HTH_ARSR"/>
    <property type="match status" value="1"/>
</dbReference>
<dbReference type="PANTHER" id="PTHR43132">
    <property type="entry name" value="ARSENICAL RESISTANCE OPERON REPRESSOR ARSR-RELATED"/>
    <property type="match status" value="1"/>
</dbReference>
<keyword evidence="6" id="KW-1185">Reference proteome</keyword>
<dbReference type="InterPro" id="IPR011991">
    <property type="entry name" value="ArsR-like_HTH"/>
</dbReference>
<protein>
    <submittedName>
        <fullName evidence="5">Winged helix-turn-helix transcriptional regulator</fullName>
    </submittedName>
</protein>
<name>A0ABS5L6P8_9ACTN</name>
<keyword evidence="3" id="KW-0804">Transcription</keyword>
<feature type="domain" description="HTH arsR-type" evidence="4">
    <location>
        <begin position="12"/>
        <end position="104"/>
    </location>
</feature>
<proteinExistence type="predicted"/>
<dbReference type="SUPFAM" id="SSF46785">
    <property type="entry name" value="Winged helix' DNA-binding domain"/>
    <property type="match status" value="1"/>
</dbReference>
<dbReference type="PANTHER" id="PTHR43132:SF6">
    <property type="entry name" value="HTH-TYPE TRANSCRIPTIONAL REPRESSOR CZRA"/>
    <property type="match status" value="1"/>
</dbReference>
<dbReference type="Gene3D" id="1.10.10.10">
    <property type="entry name" value="Winged helix-like DNA-binding domain superfamily/Winged helix DNA-binding domain"/>
    <property type="match status" value="1"/>
</dbReference>
<keyword evidence="2" id="KW-0238">DNA-binding</keyword>
<dbReference type="EMBL" id="JAAFYZ010000312">
    <property type="protein sequence ID" value="MBS2554036.1"/>
    <property type="molecule type" value="Genomic_DNA"/>
</dbReference>
<evidence type="ECO:0000259" key="4">
    <source>
        <dbReference type="PROSITE" id="PS50987"/>
    </source>
</evidence>
<evidence type="ECO:0000313" key="5">
    <source>
        <dbReference type="EMBL" id="MBS2554036.1"/>
    </source>
</evidence>
<dbReference type="PRINTS" id="PR00778">
    <property type="entry name" value="HTHARSR"/>
</dbReference>
<dbReference type="Pfam" id="PF01022">
    <property type="entry name" value="HTH_5"/>
    <property type="match status" value="1"/>
</dbReference>
<dbReference type="SMART" id="SM00418">
    <property type="entry name" value="HTH_ARSR"/>
    <property type="match status" value="1"/>
</dbReference>
<evidence type="ECO:0000256" key="2">
    <source>
        <dbReference type="ARBA" id="ARBA00023125"/>
    </source>
</evidence>
<dbReference type="InterPro" id="IPR001845">
    <property type="entry name" value="HTH_ArsR_DNA-bd_dom"/>
</dbReference>
<dbReference type="RefSeq" id="WP_212021145.1">
    <property type="nucleotide sequence ID" value="NZ_JAAFYZ010000312.1"/>
</dbReference>
<accession>A0ABS5L6P8</accession>
<keyword evidence="1" id="KW-0805">Transcription regulation</keyword>
<comment type="caution">
    <text evidence="5">The sequence shown here is derived from an EMBL/GenBank/DDBJ whole genome shotgun (WGS) entry which is preliminary data.</text>
</comment>
<evidence type="ECO:0000313" key="6">
    <source>
        <dbReference type="Proteomes" id="UP000730482"/>
    </source>
</evidence>
<gene>
    <name evidence="5" type="ORF">KGQ19_45000</name>
</gene>
<dbReference type="PROSITE" id="PS50987">
    <property type="entry name" value="HTH_ARSR_2"/>
    <property type="match status" value="1"/>
</dbReference>
<dbReference type="InterPro" id="IPR036390">
    <property type="entry name" value="WH_DNA-bd_sf"/>
</dbReference>
<sequence length="110" mass="12280">MTTAQQTAEHPLAELRAAGELLKALASPVRLGIVRELSSGGKRVHELVAALGVSQPLVSQHLRVLRGFRIVTAERRAREMEYVLADEHVAHIVLDAIRHVEEHRARVEER</sequence>